<evidence type="ECO:0000256" key="2">
    <source>
        <dbReference type="ARBA" id="ARBA00003109"/>
    </source>
</evidence>
<dbReference type="KEGG" id="mee:DA075_22240"/>
<dbReference type="GO" id="GO:0005829">
    <property type="term" value="C:cytosol"/>
    <property type="evidence" value="ECO:0007669"/>
    <property type="project" value="TreeGrafter"/>
</dbReference>
<dbReference type="AlphaFoldDB" id="A0A2R4WP01"/>
<evidence type="ECO:0000256" key="6">
    <source>
        <dbReference type="ARBA" id="ARBA00009320"/>
    </source>
</evidence>
<dbReference type="FunFam" id="3.20.10.10:FF:000002">
    <property type="entry name" value="D-alanine aminotransferase"/>
    <property type="match status" value="1"/>
</dbReference>
<dbReference type="InterPro" id="IPR043131">
    <property type="entry name" value="BCAT-like_N"/>
</dbReference>
<dbReference type="EMBL" id="CP028843">
    <property type="protein sequence ID" value="AWB23286.1"/>
    <property type="molecule type" value="Genomic_DNA"/>
</dbReference>
<comment type="pathway">
    <text evidence="5">Amino-acid biosynthesis; L-leucine biosynthesis; L-leucine from 3-methyl-2-oxobutanoate: step 4/4.</text>
</comment>
<dbReference type="InterPro" id="IPR050571">
    <property type="entry name" value="Class-IV_PLP-Dep_Aminotrnsfr"/>
</dbReference>
<dbReference type="OrthoDB" id="9805628at2"/>
<dbReference type="RefSeq" id="WP_099955084.1">
    <property type="nucleotide sequence ID" value="NZ_CP028843.1"/>
</dbReference>
<accession>A0A2R4WP01</accession>
<protein>
    <recommendedName>
        <fullName evidence="8">Probable branched-chain-amino-acid aminotransferase</fullName>
        <ecNumber evidence="7">2.6.1.42</ecNumber>
    </recommendedName>
</protein>
<comment type="pathway">
    <text evidence="3">Amino-acid biosynthesis; L-isoleucine biosynthesis; L-isoleucine from 2-oxobutanoate: step 4/4.</text>
</comment>
<name>A0A2R4WP01_9HYPH</name>
<dbReference type="GO" id="GO:0004084">
    <property type="term" value="F:branched-chain-amino-acid transaminase activity"/>
    <property type="evidence" value="ECO:0007669"/>
    <property type="project" value="UniProtKB-EC"/>
</dbReference>
<gene>
    <name evidence="14" type="ORF">DA075_22240</name>
</gene>
<reference evidence="14 15" key="1">
    <citation type="submission" date="2018-04" db="EMBL/GenBank/DDBJ databases">
        <title>Methylobacterium sp. PR1016A genome.</title>
        <authorList>
            <person name="Park W."/>
        </authorList>
    </citation>
    <scope>NUCLEOTIDE SEQUENCE [LARGE SCALE GENOMIC DNA]</scope>
    <source>
        <strain evidence="14 15">PR1016A</strain>
    </source>
</reference>
<evidence type="ECO:0000256" key="11">
    <source>
        <dbReference type="ARBA" id="ARBA00048212"/>
    </source>
</evidence>
<comment type="function">
    <text evidence="2">Acts on leucine, isoleucine and valine.</text>
</comment>
<keyword evidence="10" id="KW-0100">Branched-chain amino acid biosynthesis</keyword>
<dbReference type="SUPFAM" id="SSF56752">
    <property type="entry name" value="D-aminoacid aminotransferase-like PLP-dependent enzymes"/>
    <property type="match status" value="1"/>
</dbReference>
<evidence type="ECO:0000256" key="5">
    <source>
        <dbReference type="ARBA" id="ARBA00005072"/>
    </source>
</evidence>
<evidence type="ECO:0000256" key="9">
    <source>
        <dbReference type="ARBA" id="ARBA00022898"/>
    </source>
</evidence>
<evidence type="ECO:0000256" key="3">
    <source>
        <dbReference type="ARBA" id="ARBA00004824"/>
    </source>
</evidence>
<dbReference type="GO" id="GO:0009082">
    <property type="term" value="P:branched-chain amino acid biosynthetic process"/>
    <property type="evidence" value="ECO:0007669"/>
    <property type="project" value="UniProtKB-KW"/>
</dbReference>
<keyword evidence="14" id="KW-0808">Transferase</keyword>
<dbReference type="InterPro" id="IPR043132">
    <property type="entry name" value="BCAT-like_C"/>
</dbReference>
<dbReference type="Gene3D" id="3.20.10.10">
    <property type="entry name" value="D-amino Acid Aminotransferase, subunit A, domain 2"/>
    <property type="match status" value="1"/>
</dbReference>
<sequence>MLWRDGRLHEGTVAPFDLADRGLLLGDGVFDTAMALRGTVVAEEAHLARLAEAAAALGFRFDEEEARTAMRAVAATLERAAIRTTVTRGSGPRGLRPPVEPRPVLWASAAPLRSGLVFSDLSLGWSVIRRNETSPGARHKTLGYLDAVLAAEAAARAGDDEALFLNTAGRVACAGTGNLFAVFGRVLVTPSLSEGVLAGIVRARLLALGPGLGLGLTPTERPVAPEALAEADAVFLTNSLRLIAPVQRIAERDFASAGHPVVRALQAALSAEIAQACGVAPEG</sequence>
<comment type="cofactor">
    <cofactor evidence="1">
        <name>pyridoxal 5'-phosphate</name>
        <dbReference type="ChEBI" id="CHEBI:597326"/>
    </cofactor>
</comment>
<evidence type="ECO:0000256" key="12">
    <source>
        <dbReference type="ARBA" id="ARBA00048798"/>
    </source>
</evidence>
<comment type="catalytic activity">
    <reaction evidence="12">
        <text>L-isoleucine + 2-oxoglutarate = (S)-3-methyl-2-oxopentanoate + L-glutamate</text>
        <dbReference type="Rhea" id="RHEA:24801"/>
        <dbReference type="ChEBI" id="CHEBI:16810"/>
        <dbReference type="ChEBI" id="CHEBI:29985"/>
        <dbReference type="ChEBI" id="CHEBI:35146"/>
        <dbReference type="ChEBI" id="CHEBI:58045"/>
        <dbReference type="EC" id="2.6.1.42"/>
    </reaction>
</comment>
<keyword evidence="9" id="KW-0663">Pyridoxal phosphate</keyword>
<evidence type="ECO:0000256" key="8">
    <source>
        <dbReference type="ARBA" id="ARBA00014472"/>
    </source>
</evidence>
<keyword evidence="10" id="KW-0028">Amino-acid biosynthesis</keyword>
<dbReference type="Gene3D" id="3.30.470.10">
    <property type="match status" value="1"/>
</dbReference>
<evidence type="ECO:0000256" key="1">
    <source>
        <dbReference type="ARBA" id="ARBA00001933"/>
    </source>
</evidence>
<evidence type="ECO:0000313" key="14">
    <source>
        <dbReference type="EMBL" id="AWB23286.1"/>
    </source>
</evidence>
<evidence type="ECO:0000256" key="13">
    <source>
        <dbReference type="ARBA" id="ARBA00049229"/>
    </source>
</evidence>
<dbReference type="Pfam" id="PF01063">
    <property type="entry name" value="Aminotran_4"/>
    <property type="match status" value="1"/>
</dbReference>
<dbReference type="GO" id="GO:0008153">
    <property type="term" value="P:4-aminobenzoate biosynthetic process"/>
    <property type="evidence" value="ECO:0007669"/>
    <property type="project" value="TreeGrafter"/>
</dbReference>
<proteinExistence type="inferred from homology"/>
<organism evidence="14 15">
    <name type="scientific">Methylobacterium currus</name>
    <dbReference type="NCBI Taxonomy" id="2051553"/>
    <lineage>
        <taxon>Bacteria</taxon>
        <taxon>Pseudomonadati</taxon>
        <taxon>Pseudomonadota</taxon>
        <taxon>Alphaproteobacteria</taxon>
        <taxon>Hyphomicrobiales</taxon>
        <taxon>Methylobacteriaceae</taxon>
        <taxon>Methylobacterium</taxon>
    </lineage>
</organism>
<evidence type="ECO:0000313" key="15">
    <source>
        <dbReference type="Proteomes" id="UP000244755"/>
    </source>
</evidence>
<keyword evidence="14" id="KW-0032">Aminotransferase</keyword>
<dbReference type="Proteomes" id="UP000244755">
    <property type="component" value="Chromosome 1"/>
</dbReference>
<comment type="catalytic activity">
    <reaction evidence="13">
        <text>L-leucine + 2-oxoglutarate = 4-methyl-2-oxopentanoate + L-glutamate</text>
        <dbReference type="Rhea" id="RHEA:18321"/>
        <dbReference type="ChEBI" id="CHEBI:16810"/>
        <dbReference type="ChEBI" id="CHEBI:17865"/>
        <dbReference type="ChEBI" id="CHEBI:29985"/>
        <dbReference type="ChEBI" id="CHEBI:57427"/>
        <dbReference type="EC" id="2.6.1.42"/>
    </reaction>
</comment>
<evidence type="ECO:0000256" key="4">
    <source>
        <dbReference type="ARBA" id="ARBA00004931"/>
    </source>
</evidence>
<dbReference type="EC" id="2.6.1.42" evidence="7"/>
<evidence type="ECO:0000256" key="10">
    <source>
        <dbReference type="ARBA" id="ARBA00023304"/>
    </source>
</evidence>
<comment type="similarity">
    <text evidence="6">Belongs to the class-IV pyridoxal-phosphate-dependent aminotransferase family.</text>
</comment>
<comment type="pathway">
    <text evidence="4">Amino-acid biosynthesis; L-valine biosynthesis; L-valine from pyruvate: step 4/4.</text>
</comment>
<evidence type="ECO:0000256" key="7">
    <source>
        <dbReference type="ARBA" id="ARBA00013053"/>
    </source>
</evidence>
<dbReference type="PANTHER" id="PTHR42743:SF2">
    <property type="entry name" value="AMINODEOXYCHORISMATE LYASE"/>
    <property type="match status" value="1"/>
</dbReference>
<dbReference type="PANTHER" id="PTHR42743">
    <property type="entry name" value="AMINO-ACID AMINOTRANSFERASE"/>
    <property type="match status" value="1"/>
</dbReference>
<comment type="catalytic activity">
    <reaction evidence="11">
        <text>L-valine + 2-oxoglutarate = 3-methyl-2-oxobutanoate + L-glutamate</text>
        <dbReference type="Rhea" id="RHEA:24813"/>
        <dbReference type="ChEBI" id="CHEBI:11851"/>
        <dbReference type="ChEBI" id="CHEBI:16810"/>
        <dbReference type="ChEBI" id="CHEBI:29985"/>
        <dbReference type="ChEBI" id="CHEBI:57762"/>
        <dbReference type="EC" id="2.6.1.42"/>
    </reaction>
</comment>
<dbReference type="InterPro" id="IPR036038">
    <property type="entry name" value="Aminotransferase-like"/>
</dbReference>
<dbReference type="InterPro" id="IPR001544">
    <property type="entry name" value="Aminotrans_IV"/>
</dbReference>
<dbReference type="GO" id="GO:0008696">
    <property type="term" value="F:4-amino-4-deoxychorismate lyase activity"/>
    <property type="evidence" value="ECO:0007669"/>
    <property type="project" value="TreeGrafter"/>
</dbReference>
<keyword evidence="15" id="KW-1185">Reference proteome</keyword>